<feature type="signal peptide" evidence="1">
    <location>
        <begin position="1"/>
        <end position="25"/>
    </location>
</feature>
<organism evidence="2 3">
    <name type="scientific">Cohnella boryungensis</name>
    <dbReference type="NCBI Taxonomy" id="768479"/>
    <lineage>
        <taxon>Bacteria</taxon>
        <taxon>Bacillati</taxon>
        <taxon>Bacillota</taxon>
        <taxon>Bacilli</taxon>
        <taxon>Bacillales</taxon>
        <taxon>Paenibacillaceae</taxon>
        <taxon>Cohnella</taxon>
    </lineage>
</organism>
<evidence type="ECO:0000313" key="3">
    <source>
        <dbReference type="Proteomes" id="UP001595755"/>
    </source>
</evidence>
<protein>
    <submittedName>
        <fullName evidence="2">ABC transporter substrate-binding protein</fullName>
    </submittedName>
</protein>
<name>A0ABV8S9K3_9BACL</name>
<dbReference type="PROSITE" id="PS51257">
    <property type="entry name" value="PROKAR_LIPOPROTEIN"/>
    <property type="match status" value="1"/>
</dbReference>
<dbReference type="InterPro" id="IPR050490">
    <property type="entry name" value="Bact_solute-bd_prot1"/>
</dbReference>
<dbReference type="SUPFAM" id="SSF53850">
    <property type="entry name" value="Periplasmic binding protein-like II"/>
    <property type="match status" value="1"/>
</dbReference>
<keyword evidence="1" id="KW-0732">Signal</keyword>
<comment type="caution">
    <text evidence="2">The sequence shown here is derived from an EMBL/GenBank/DDBJ whole genome shotgun (WGS) entry which is preliminary data.</text>
</comment>
<dbReference type="InterPro" id="IPR006059">
    <property type="entry name" value="SBP"/>
</dbReference>
<gene>
    <name evidence="2" type="ORF">ACFO1S_08835</name>
</gene>
<reference evidence="3" key="1">
    <citation type="journal article" date="2019" name="Int. J. Syst. Evol. Microbiol.">
        <title>The Global Catalogue of Microorganisms (GCM) 10K type strain sequencing project: providing services to taxonomists for standard genome sequencing and annotation.</title>
        <authorList>
            <consortium name="The Broad Institute Genomics Platform"/>
            <consortium name="The Broad Institute Genome Sequencing Center for Infectious Disease"/>
            <person name="Wu L."/>
            <person name="Ma J."/>
        </authorList>
    </citation>
    <scope>NUCLEOTIDE SEQUENCE [LARGE SCALE GENOMIC DNA]</scope>
    <source>
        <strain evidence="3">CGMCC 4.1641</strain>
    </source>
</reference>
<dbReference type="PANTHER" id="PTHR43649">
    <property type="entry name" value="ARABINOSE-BINDING PROTEIN-RELATED"/>
    <property type="match status" value="1"/>
</dbReference>
<dbReference type="Gene3D" id="3.40.190.10">
    <property type="entry name" value="Periplasmic binding protein-like II"/>
    <property type="match status" value="2"/>
</dbReference>
<dbReference type="Pfam" id="PF01547">
    <property type="entry name" value="SBP_bac_1"/>
    <property type="match status" value="1"/>
</dbReference>
<feature type="chain" id="PRO_5046713216" evidence="1">
    <location>
        <begin position="26"/>
        <end position="450"/>
    </location>
</feature>
<keyword evidence="3" id="KW-1185">Reference proteome</keyword>
<evidence type="ECO:0000256" key="1">
    <source>
        <dbReference type="SAM" id="SignalP"/>
    </source>
</evidence>
<dbReference type="EMBL" id="JBHSED010000013">
    <property type="protein sequence ID" value="MFC4303558.1"/>
    <property type="molecule type" value="Genomic_DNA"/>
</dbReference>
<evidence type="ECO:0000313" key="2">
    <source>
        <dbReference type="EMBL" id="MFC4303558.1"/>
    </source>
</evidence>
<accession>A0ABV8S9K3</accession>
<sequence length="450" mass="49359">MVISKKWARASISAVVLAAVTVLSACGNSNNAGNGASPTATGGNAASGGEQVTLRFFSNLPDRKSGQGLAEQMIIDNYVKENPNVKIDVEALAEEPFKNKLKAYMASNEPLDITMVHGGAELNTLVQAGYVKEIDPKAYEGEQFNFLPGVYKSFTFGDKLYGLPRNSDYEVIYYNKKLFDDNGVKVPTTFTELLATIKAFRDKNIAPMSINGKDLWSFGLMFQNVVQRYSGDQNLILDAVDKKKKFTDDESFLKAAQYMAQLRDQKLFQDAFMTADYGASQNLFSQGKAAMWYMGSWEAGMATNASLSEDFRKNLNAAYFPIAEDGKGVATDLIAWNGGGYALVNSSKHPEEAKKFFDYIFNAKQWPKIAWDTGAAVPAQKYDLTGNESEVQKQLTDVLVKATSTPGASFIDYGSPKFKDDVQNALGKFFSSKEKPEELLAALQAAADSQ</sequence>
<proteinExistence type="predicted"/>
<dbReference type="Proteomes" id="UP001595755">
    <property type="component" value="Unassembled WGS sequence"/>
</dbReference>
<dbReference type="RefSeq" id="WP_204602729.1">
    <property type="nucleotide sequence ID" value="NZ_JBHSED010000013.1"/>
</dbReference>